<evidence type="ECO:0000313" key="4">
    <source>
        <dbReference type="RefSeq" id="XP_016943020.3"/>
    </source>
</evidence>
<name>A0AB39ZVD1_DROSZ</name>
<feature type="chain" id="PRO_5046882679" evidence="2">
    <location>
        <begin position="21"/>
        <end position="167"/>
    </location>
</feature>
<keyword evidence="2" id="KW-0732">Signal</keyword>
<organism evidence="3 4">
    <name type="scientific">Drosophila suzukii</name>
    <name type="common">Spotted-wing drosophila fruit fly</name>
    <dbReference type="NCBI Taxonomy" id="28584"/>
    <lineage>
        <taxon>Eukaryota</taxon>
        <taxon>Metazoa</taxon>
        <taxon>Ecdysozoa</taxon>
        <taxon>Arthropoda</taxon>
        <taxon>Hexapoda</taxon>
        <taxon>Insecta</taxon>
        <taxon>Pterygota</taxon>
        <taxon>Neoptera</taxon>
        <taxon>Endopterygota</taxon>
        <taxon>Diptera</taxon>
        <taxon>Brachycera</taxon>
        <taxon>Muscomorpha</taxon>
        <taxon>Ephydroidea</taxon>
        <taxon>Drosophilidae</taxon>
        <taxon>Drosophila</taxon>
        <taxon>Sophophora</taxon>
    </lineage>
</organism>
<feature type="signal peptide" evidence="2">
    <location>
        <begin position="1"/>
        <end position="20"/>
    </location>
</feature>
<gene>
    <name evidence="4" type="primary">LOC108019647</name>
</gene>
<dbReference type="GeneID" id="108019647"/>
<reference evidence="4" key="1">
    <citation type="submission" date="2025-08" db="UniProtKB">
        <authorList>
            <consortium name="RefSeq"/>
        </authorList>
    </citation>
    <scope>IDENTIFICATION</scope>
</reference>
<feature type="region of interest" description="Disordered" evidence="1">
    <location>
        <begin position="24"/>
        <end position="120"/>
    </location>
</feature>
<keyword evidence="3" id="KW-1185">Reference proteome</keyword>
<dbReference type="RefSeq" id="XP_016943020.3">
    <property type="nucleotide sequence ID" value="XM_017087531.4"/>
</dbReference>
<evidence type="ECO:0000256" key="2">
    <source>
        <dbReference type="SAM" id="SignalP"/>
    </source>
</evidence>
<evidence type="ECO:0000256" key="1">
    <source>
        <dbReference type="SAM" id="MobiDB-lite"/>
    </source>
</evidence>
<dbReference type="Proteomes" id="UP001652628">
    <property type="component" value="Chromosome 2R"/>
</dbReference>
<feature type="compositionally biased region" description="Basic and acidic residues" evidence="1">
    <location>
        <begin position="71"/>
        <end position="85"/>
    </location>
</feature>
<sequence>MRRSGLLLLISAFVLSAVVALPTSREETEEVDYSEPSPLEQVEVEDSSEQMGSTDKVIRRRAAEGDSSSSEELKTGAKEEVKESVDSSAESSSSEEEQKTENAAKIYGSQATDSAARRRRSDERYRNLYLLATICPKADTSHLEKGSSLDRRIEISDMYAICDSLKQ</sequence>
<dbReference type="AlphaFoldDB" id="A0AB39ZVD1"/>
<accession>A0AB39ZVD1</accession>
<protein>
    <submittedName>
        <fullName evidence="4">Uncharacterized protein</fullName>
    </submittedName>
</protein>
<proteinExistence type="predicted"/>
<evidence type="ECO:0000313" key="3">
    <source>
        <dbReference type="Proteomes" id="UP001652628"/>
    </source>
</evidence>